<dbReference type="InterPro" id="IPR013098">
    <property type="entry name" value="Ig_I-set"/>
</dbReference>
<evidence type="ECO:0000256" key="1">
    <source>
        <dbReference type="ARBA" id="ARBA00023157"/>
    </source>
</evidence>
<feature type="domain" description="Ig-like" evidence="4">
    <location>
        <begin position="31"/>
        <end position="134"/>
    </location>
</feature>
<evidence type="ECO:0000259" key="4">
    <source>
        <dbReference type="PROSITE" id="PS50835"/>
    </source>
</evidence>
<feature type="domain" description="Ig-like" evidence="4">
    <location>
        <begin position="144"/>
        <end position="220"/>
    </location>
</feature>
<accession>A0A0L0CRD0</accession>
<dbReference type="GO" id="GO:0008046">
    <property type="term" value="F:axon guidance receptor activity"/>
    <property type="evidence" value="ECO:0007669"/>
    <property type="project" value="TreeGrafter"/>
</dbReference>
<dbReference type="InterPro" id="IPR007110">
    <property type="entry name" value="Ig-like_dom"/>
</dbReference>
<keyword evidence="1" id="KW-1015">Disulfide bond</keyword>
<dbReference type="OMA" id="CLAISME"/>
<dbReference type="InterPro" id="IPR013783">
    <property type="entry name" value="Ig-like_fold"/>
</dbReference>
<feature type="signal peptide" evidence="3">
    <location>
        <begin position="1"/>
        <end position="26"/>
    </location>
</feature>
<dbReference type="SMART" id="SM00409">
    <property type="entry name" value="IG"/>
    <property type="match status" value="3"/>
</dbReference>
<dbReference type="GO" id="GO:0030424">
    <property type="term" value="C:axon"/>
    <property type="evidence" value="ECO:0007669"/>
    <property type="project" value="TreeGrafter"/>
</dbReference>
<dbReference type="InterPro" id="IPR050958">
    <property type="entry name" value="Cell_Adh-Cytoskel_Orgn"/>
</dbReference>
<organism evidence="5 6">
    <name type="scientific">Lucilia cuprina</name>
    <name type="common">Green bottle fly</name>
    <name type="synonym">Australian sheep blowfly</name>
    <dbReference type="NCBI Taxonomy" id="7375"/>
    <lineage>
        <taxon>Eukaryota</taxon>
        <taxon>Metazoa</taxon>
        <taxon>Ecdysozoa</taxon>
        <taxon>Arthropoda</taxon>
        <taxon>Hexapoda</taxon>
        <taxon>Insecta</taxon>
        <taxon>Pterygota</taxon>
        <taxon>Neoptera</taxon>
        <taxon>Endopterygota</taxon>
        <taxon>Diptera</taxon>
        <taxon>Brachycera</taxon>
        <taxon>Muscomorpha</taxon>
        <taxon>Oestroidea</taxon>
        <taxon>Calliphoridae</taxon>
        <taxon>Luciliinae</taxon>
        <taxon>Lucilia</taxon>
    </lineage>
</organism>
<proteinExistence type="predicted"/>
<dbReference type="InterPro" id="IPR003598">
    <property type="entry name" value="Ig_sub2"/>
</dbReference>
<dbReference type="FunFam" id="2.60.40.10:FF:000032">
    <property type="entry name" value="palladin isoform X1"/>
    <property type="match status" value="2"/>
</dbReference>
<dbReference type="STRING" id="7375.A0A0L0CRD0"/>
<dbReference type="PANTHER" id="PTHR45080:SF33">
    <property type="entry name" value="IG-LIKE DOMAIN-CONTAINING PROTEIN"/>
    <property type="match status" value="1"/>
</dbReference>
<dbReference type="PROSITE" id="PS50835">
    <property type="entry name" value="IG_LIKE"/>
    <property type="match status" value="3"/>
</dbReference>
<dbReference type="Proteomes" id="UP000037069">
    <property type="component" value="Unassembled WGS sequence"/>
</dbReference>
<sequence length="340" mass="37537">MKFLKIYLIFAANFALLYNKIAEAAAAPATPVISDITKDVVASVGEDVEFNCTVQNVGRMSVSWAKRDSESGAGSVVLSMRSILSLSDPRYTIVESKDDKTDTATYTFKITKIEAADMGSYECQVILTATDKITKKLNLSIKHPAIISEEHTPKSMEVTEGQNLEITCHADGFPAPTFSWQREDKAIMPAGGHTLVGPTLRIKEAHRLDRGGYYCIANNGVGQPDRRLIRVEVEFRPQIAVQRPKIAQSLNHAAEMECIVQAYPAPAVFWYRNGSKLQSDSRYEISNTASSHETTTSVLRVASINELDFGDYYCNATNKLGHADARLHLFQPVIPVPSTF</sequence>
<evidence type="ECO:0000256" key="3">
    <source>
        <dbReference type="SAM" id="SignalP"/>
    </source>
</evidence>
<reference evidence="5 6" key="1">
    <citation type="journal article" date="2015" name="Nat. Commun.">
        <title>Lucilia cuprina genome unlocks parasitic fly biology to underpin future interventions.</title>
        <authorList>
            <person name="Anstead C.A."/>
            <person name="Korhonen P.K."/>
            <person name="Young N.D."/>
            <person name="Hall R.S."/>
            <person name="Jex A.R."/>
            <person name="Murali S.C."/>
            <person name="Hughes D.S."/>
            <person name="Lee S.F."/>
            <person name="Perry T."/>
            <person name="Stroehlein A.J."/>
            <person name="Ansell B.R."/>
            <person name="Breugelmans B."/>
            <person name="Hofmann A."/>
            <person name="Qu J."/>
            <person name="Dugan S."/>
            <person name="Lee S.L."/>
            <person name="Chao H."/>
            <person name="Dinh H."/>
            <person name="Han Y."/>
            <person name="Doddapaneni H.V."/>
            <person name="Worley K.C."/>
            <person name="Muzny D.M."/>
            <person name="Ioannidis P."/>
            <person name="Waterhouse R.M."/>
            <person name="Zdobnov E.M."/>
            <person name="James P.J."/>
            <person name="Bagnall N.H."/>
            <person name="Kotze A.C."/>
            <person name="Gibbs R.A."/>
            <person name="Richards S."/>
            <person name="Batterham P."/>
            <person name="Gasser R.B."/>
        </authorList>
    </citation>
    <scope>NUCLEOTIDE SEQUENCE [LARGE SCALE GENOMIC DNA]</scope>
    <source>
        <strain evidence="5 6">LS</strain>
        <tissue evidence="5">Full body</tissue>
    </source>
</reference>
<keyword evidence="3" id="KW-0732">Signal</keyword>
<dbReference type="Gene3D" id="2.60.40.10">
    <property type="entry name" value="Immunoglobulins"/>
    <property type="match status" value="3"/>
</dbReference>
<dbReference type="EMBL" id="JRES01000032">
    <property type="protein sequence ID" value="KNC34801.1"/>
    <property type="molecule type" value="Genomic_DNA"/>
</dbReference>
<feature type="domain" description="Ig-like" evidence="4">
    <location>
        <begin position="237"/>
        <end position="318"/>
    </location>
</feature>
<dbReference type="Pfam" id="PF07679">
    <property type="entry name" value="I-set"/>
    <property type="match status" value="2"/>
</dbReference>
<dbReference type="Pfam" id="PF13927">
    <property type="entry name" value="Ig_3"/>
    <property type="match status" value="1"/>
</dbReference>
<comment type="caution">
    <text evidence="5">The sequence shown here is derived from an EMBL/GenBank/DDBJ whole genome shotgun (WGS) entry which is preliminary data.</text>
</comment>
<dbReference type="GO" id="GO:0050808">
    <property type="term" value="P:synapse organization"/>
    <property type="evidence" value="ECO:0007669"/>
    <property type="project" value="TreeGrafter"/>
</dbReference>
<evidence type="ECO:0000256" key="2">
    <source>
        <dbReference type="ARBA" id="ARBA00023319"/>
    </source>
</evidence>
<evidence type="ECO:0000313" key="5">
    <source>
        <dbReference type="EMBL" id="KNC34801.1"/>
    </source>
</evidence>
<protein>
    <submittedName>
        <fullName evidence="5">Protein amalgam</fullName>
    </submittedName>
</protein>
<dbReference type="CDD" id="cd00096">
    <property type="entry name" value="Ig"/>
    <property type="match status" value="1"/>
</dbReference>
<dbReference type="GO" id="GO:0005886">
    <property type="term" value="C:plasma membrane"/>
    <property type="evidence" value="ECO:0007669"/>
    <property type="project" value="TreeGrafter"/>
</dbReference>
<dbReference type="InterPro" id="IPR003599">
    <property type="entry name" value="Ig_sub"/>
</dbReference>
<dbReference type="SMART" id="SM00408">
    <property type="entry name" value="IGc2"/>
    <property type="match status" value="3"/>
</dbReference>
<dbReference type="InterPro" id="IPR036179">
    <property type="entry name" value="Ig-like_dom_sf"/>
</dbReference>
<dbReference type="PANTHER" id="PTHR45080">
    <property type="entry name" value="CONTACTIN 5"/>
    <property type="match status" value="1"/>
</dbReference>
<dbReference type="OrthoDB" id="10010359at2759"/>
<dbReference type="GO" id="GO:0043025">
    <property type="term" value="C:neuronal cell body"/>
    <property type="evidence" value="ECO:0007669"/>
    <property type="project" value="TreeGrafter"/>
</dbReference>
<dbReference type="GO" id="GO:0007156">
    <property type="term" value="P:homophilic cell adhesion via plasma membrane adhesion molecules"/>
    <property type="evidence" value="ECO:0007669"/>
    <property type="project" value="TreeGrafter"/>
</dbReference>
<gene>
    <name evidence="5" type="ORF">FF38_01938</name>
</gene>
<dbReference type="SUPFAM" id="SSF48726">
    <property type="entry name" value="Immunoglobulin"/>
    <property type="match status" value="3"/>
</dbReference>
<feature type="chain" id="PRO_5005536824" evidence="3">
    <location>
        <begin position="27"/>
        <end position="340"/>
    </location>
</feature>
<keyword evidence="2" id="KW-0393">Immunoglobulin domain</keyword>
<name>A0A0L0CRD0_LUCCU</name>
<evidence type="ECO:0000313" key="6">
    <source>
        <dbReference type="Proteomes" id="UP000037069"/>
    </source>
</evidence>
<dbReference type="AlphaFoldDB" id="A0A0L0CRD0"/>
<keyword evidence="6" id="KW-1185">Reference proteome</keyword>